<accession>A0ABM1E7U1</accession>
<feature type="compositionally biased region" description="Basic and acidic residues" evidence="1">
    <location>
        <begin position="160"/>
        <end position="175"/>
    </location>
</feature>
<evidence type="ECO:0000313" key="4">
    <source>
        <dbReference type="RefSeq" id="XP_014668262.1"/>
    </source>
</evidence>
<reference evidence="4" key="1">
    <citation type="submission" date="2025-08" db="UniProtKB">
        <authorList>
            <consortium name="RefSeq"/>
        </authorList>
    </citation>
    <scope>IDENTIFICATION</scope>
</reference>
<feature type="compositionally biased region" description="Polar residues" evidence="1">
    <location>
        <begin position="635"/>
        <end position="646"/>
    </location>
</feature>
<protein>
    <submittedName>
        <fullName evidence="4">Flocculation protein FLO11-like</fullName>
    </submittedName>
</protein>
<feature type="region of interest" description="Disordered" evidence="1">
    <location>
        <begin position="37"/>
        <end position="217"/>
    </location>
</feature>
<feature type="compositionally biased region" description="Polar residues" evidence="1">
    <location>
        <begin position="752"/>
        <end position="764"/>
    </location>
</feature>
<feature type="domain" description="C2" evidence="2">
    <location>
        <begin position="782"/>
        <end position="905"/>
    </location>
</feature>
<feature type="compositionally biased region" description="Pro residues" evidence="1">
    <location>
        <begin position="359"/>
        <end position="396"/>
    </location>
</feature>
<dbReference type="PANTHER" id="PTHR45716:SF2">
    <property type="entry name" value="BITESIZE, ISOFORM I"/>
    <property type="match status" value="1"/>
</dbReference>
<dbReference type="InterPro" id="IPR000008">
    <property type="entry name" value="C2_dom"/>
</dbReference>
<dbReference type="CDD" id="cd08521">
    <property type="entry name" value="C2A_SLP"/>
    <property type="match status" value="1"/>
</dbReference>
<dbReference type="PROSITE" id="PS50004">
    <property type="entry name" value="C2"/>
    <property type="match status" value="1"/>
</dbReference>
<name>A0ABM1E7U1_PRICU</name>
<evidence type="ECO:0000259" key="2">
    <source>
        <dbReference type="PROSITE" id="PS50004"/>
    </source>
</evidence>
<evidence type="ECO:0000256" key="1">
    <source>
        <dbReference type="SAM" id="MobiDB-lite"/>
    </source>
</evidence>
<dbReference type="Proteomes" id="UP000695022">
    <property type="component" value="Unplaced"/>
</dbReference>
<feature type="compositionally biased region" description="Basic and acidic residues" evidence="1">
    <location>
        <begin position="270"/>
        <end position="290"/>
    </location>
</feature>
<feature type="compositionally biased region" description="Low complexity" evidence="1">
    <location>
        <begin position="62"/>
        <end position="76"/>
    </location>
</feature>
<feature type="compositionally biased region" description="Basic residues" evidence="1">
    <location>
        <begin position="447"/>
        <end position="461"/>
    </location>
</feature>
<feature type="compositionally biased region" description="Basic and acidic residues" evidence="1">
    <location>
        <begin position="42"/>
        <end position="56"/>
    </location>
</feature>
<keyword evidence="3" id="KW-1185">Reference proteome</keyword>
<proteinExistence type="predicted"/>
<dbReference type="Pfam" id="PF00168">
    <property type="entry name" value="C2"/>
    <property type="match status" value="1"/>
</dbReference>
<feature type="compositionally biased region" description="Low complexity" evidence="1">
    <location>
        <begin position="197"/>
        <end position="211"/>
    </location>
</feature>
<dbReference type="RefSeq" id="XP_014668262.1">
    <property type="nucleotide sequence ID" value="XM_014812776.1"/>
</dbReference>
<organism evidence="3 4">
    <name type="scientific">Priapulus caudatus</name>
    <name type="common">Priapulid worm</name>
    <dbReference type="NCBI Taxonomy" id="37621"/>
    <lineage>
        <taxon>Eukaryota</taxon>
        <taxon>Metazoa</taxon>
        <taxon>Ecdysozoa</taxon>
        <taxon>Scalidophora</taxon>
        <taxon>Priapulida</taxon>
        <taxon>Priapulimorpha</taxon>
        <taxon>Priapulimorphida</taxon>
        <taxon>Priapulidae</taxon>
        <taxon>Priapulus</taxon>
    </lineage>
</organism>
<dbReference type="InterPro" id="IPR035892">
    <property type="entry name" value="C2_domain_sf"/>
</dbReference>
<feature type="compositionally biased region" description="Acidic residues" evidence="1">
    <location>
        <begin position="424"/>
        <end position="433"/>
    </location>
</feature>
<dbReference type="PANTHER" id="PTHR45716">
    <property type="entry name" value="BITESIZE, ISOFORM I"/>
    <property type="match status" value="1"/>
</dbReference>
<gene>
    <name evidence="4" type="primary">LOC106809622</name>
</gene>
<feature type="compositionally biased region" description="Pro residues" evidence="1">
    <location>
        <begin position="654"/>
        <end position="666"/>
    </location>
</feature>
<dbReference type="SMART" id="SM00239">
    <property type="entry name" value="C2"/>
    <property type="match status" value="1"/>
</dbReference>
<feature type="compositionally biased region" description="Polar residues" evidence="1">
    <location>
        <begin position="112"/>
        <end position="130"/>
    </location>
</feature>
<dbReference type="GeneID" id="106809622"/>
<evidence type="ECO:0000313" key="3">
    <source>
        <dbReference type="Proteomes" id="UP000695022"/>
    </source>
</evidence>
<feature type="region of interest" description="Disordered" evidence="1">
    <location>
        <begin position="743"/>
        <end position="764"/>
    </location>
</feature>
<feature type="compositionally biased region" description="Low complexity" evidence="1">
    <location>
        <begin position="406"/>
        <end position="419"/>
    </location>
</feature>
<feature type="compositionally biased region" description="Basic and acidic residues" evidence="1">
    <location>
        <begin position="496"/>
        <end position="505"/>
    </location>
</feature>
<feature type="region of interest" description="Disordered" evidence="1">
    <location>
        <begin position="230"/>
        <end position="713"/>
    </location>
</feature>
<dbReference type="Gene3D" id="2.60.40.150">
    <property type="entry name" value="C2 domain"/>
    <property type="match status" value="1"/>
</dbReference>
<feature type="compositionally biased region" description="Basic and acidic residues" evidence="1">
    <location>
        <begin position="515"/>
        <end position="537"/>
    </location>
</feature>
<dbReference type="PRINTS" id="PR01217">
    <property type="entry name" value="PRICHEXTENSN"/>
</dbReference>
<sequence>MYNARPTRRLEADSASAPSDVITAAAAAAAAADVWMGNRQRAARDEDVEGNLREGATENVRASSKSAEGGEASGGAPRTVREGGLTEMTRDNGLHPAEVSLPPGPNDEEGSKQSPIRESSGRVTEQSIMSGPNARISKEDIIPEPSATEETEEGLGSNARRTEEGLRSNARRTEESLESSAGITEESPILETSTRLSVEASSSESSIGVSEQKTEEQKAFEAFNLVRLSAGSQDKSGDELPSPSPTAVEIPPSIDTSLTRHPAAIETDDVFYKNDRSDCDVRGKSSDVSRDPIGNGRQSASHAPPPKPPRSSLVSTPTTRVAPPYTPVTTLPSPVAPPDMPVTTLPSPVAPPDTSVTTPPSPVAPPDTPVTTPPSPVAPPDTPVTTPPSPVAPPVFPHDRPEEAMPPSSGPSTQSPASSFDGDNSGDGEDDIEVLAGRVGGWDRTRRWNRTAIRRSKHGRRQAGDDDADDAARSTPPPAVTVPPATLKPRATPLPRLEEEKHVAGDARSVATGGAEDHVTHGDARTADTGKAEDARTADTGGAEGDVTHGDARTADTDGAENKTEIDESVYKMVASATVDGGGETEQEVDAARLNRSQDNGILAAQGRDPATASRDPRARISPTPSPLPQRRLTPGTSNQASANTTPMSTPSVSPYPSPCPSPQPPQRRKQNEPTRPRASVPQICVTDCTFERMGDMPDNQIPQSHGGENLPYDDDDGDGYDYDEDFSDDDIDIMVAKHREVSDGRPGYGRKQSTMGGSTGSRESLTSLYSDAAGIYSNAPVSGDVEFALNYVESNLKLLVDVKQCVELGIGDRKKKRTDSYVKVYLLPDKSRASKRKTKPKKNTQNPQYNETLKFSDISLRELQTRTLWLSVWHDDKLGRNVFLGEVQIPLNTFNFQDTMPGWYPLTSRIDSSLQRVVSMDALEPTDKKCHRFKYRLSVSNSHLDELCLAKSKSKKKLIRKPPPSPPIVDMPTGEIAVNIRFIPPSIVASSSSKDRKKKPGKVKLKGDMHCLVKQARNLFGRKATGTDAFCRGYV</sequence>
<dbReference type="SUPFAM" id="SSF49562">
    <property type="entry name" value="C2 domain (Calcium/lipid-binding domain, CaLB)"/>
    <property type="match status" value="1"/>
</dbReference>
<feature type="compositionally biased region" description="Basic and acidic residues" evidence="1">
    <location>
        <begin position="546"/>
        <end position="570"/>
    </location>
</feature>